<organism evidence="5">
    <name type="scientific">marine sediment metagenome</name>
    <dbReference type="NCBI Taxonomy" id="412755"/>
    <lineage>
        <taxon>unclassified sequences</taxon>
        <taxon>metagenomes</taxon>
        <taxon>ecological metagenomes</taxon>
    </lineage>
</organism>
<accession>X1QYK3</accession>
<keyword evidence="2" id="KW-0489">Methyltransferase</keyword>
<proteinExistence type="inferred from homology"/>
<dbReference type="SUPFAM" id="SSF53335">
    <property type="entry name" value="S-adenosyl-L-methionine-dependent methyltransferases"/>
    <property type="match status" value="1"/>
</dbReference>
<dbReference type="GO" id="GO:0008170">
    <property type="term" value="F:N-methyltransferase activity"/>
    <property type="evidence" value="ECO:0007669"/>
    <property type="project" value="InterPro"/>
</dbReference>
<dbReference type="PRINTS" id="PR00508">
    <property type="entry name" value="S21N4MTFRASE"/>
</dbReference>
<evidence type="ECO:0000256" key="1">
    <source>
        <dbReference type="ARBA" id="ARBA00006594"/>
    </source>
</evidence>
<dbReference type="InterPro" id="IPR029063">
    <property type="entry name" value="SAM-dependent_MTases_sf"/>
</dbReference>
<keyword evidence="3" id="KW-0808">Transferase</keyword>
<dbReference type="InterPro" id="IPR002941">
    <property type="entry name" value="DNA_methylase_N4/N6"/>
</dbReference>
<comment type="caution">
    <text evidence="5">The sequence shown here is derived from an EMBL/GenBank/DDBJ whole genome shotgun (WGS) entry which is preliminary data.</text>
</comment>
<dbReference type="GO" id="GO:0003677">
    <property type="term" value="F:DNA binding"/>
    <property type="evidence" value="ECO:0007669"/>
    <property type="project" value="InterPro"/>
</dbReference>
<dbReference type="InterPro" id="IPR002052">
    <property type="entry name" value="DNA_methylase_N6_adenine_CS"/>
</dbReference>
<name>X1QYK3_9ZZZZ</name>
<dbReference type="GO" id="GO:0032259">
    <property type="term" value="P:methylation"/>
    <property type="evidence" value="ECO:0007669"/>
    <property type="project" value="UniProtKB-KW"/>
</dbReference>
<gene>
    <name evidence="5" type="ORF">S12H4_20054</name>
</gene>
<evidence type="ECO:0000313" key="5">
    <source>
        <dbReference type="EMBL" id="GAI73363.1"/>
    </source>
</evidence>
<feature type="domain" description="DNA methylase N-4/N-6" evidence="4">
    <location>
        <begin position="23"/>
        <end position="157"/>
    </location>
</feature>
<dbReference type="InterPro" id="IPR001091">
    <property type="entry name" value="RM_Methyltransferase"/>
</dbReference>
<sequence>MTKNILYCGDNLEILATMDKESVDLIYIDPPFFSNRYYEIIWGDEAEIRSFEDRWEGGINVYVDWMKERVMELHRVLKPTGSMYLHCDWHAGHYLKVMCDEIFGTNNFRNEIIWCYRGAGYPKKDFGRRHDTILRYSKADDYTFNLDDVRERYARATVERFKHYIGN</sequence>
<feature type="non-terminal residue" evidence="5">
    <location>
        <position position="167"/>
    </location>
</feature>
<dbReference type="Pfam" id="PF01555">
    <property type="entry name" value="N6_N4_Mtase"/>
    <property type="match status" value="1"/>
</dbReference>
<evidence type="ECO:0000256" key="2">
    <source>
        <dbReference type="ARBA" id="ARBA00022603"/>
    </source>
</evidence>
<dbReference type="EMBL" id="BARW01010109">
    <property type="protein sequence ID" value="GAI73363.1"/>
    <property type="molecule type" value="Genomic_DNA"/>
</dbReference>
<evidence type="ECO:0000256" key="3">
    <source>
        <dbReference type="ARBA" id="ARBA00022679"/>
    </source>
</evidence>
<dbReference type="Gene3D" id="3.40.50.150">
    <property type="entry name" value="Vaccinia Virus protein VP39"/>
    <property type="match status" value="1"/>
</dbReference>
<dbReference type="PROSITE" id="PS00092">
    <property type="entry name" value="N6_MTASE"/>
    <property type="match status" value="1"/>
</dbReference>
<dbReference type="AlphaFoldDB" id="X1QYK3"/>
<evidence type="ECO:0000259" key="4">
    <source>
        <dbReference type="Pfam" id="PF01555"/>
    </source>
</evidence>
<reference evidence="5" key="1">
    <citation type="journal article" date="2014" name="Front. Microbiol.">
        <title>High frequency of phylogenetically diverse reductive dehalogenase-homologous genes in deep subseafloor sedimentary metagenomes.</title>
        <authorList>
            <person name="Kawai M."/>
            <person name="Futagami T."/>
            <person name="Toyoda A."/>
            <person name="Takaki Y."/>
            <person name="Nishi S."/>
            <person name="Hori S."/>
            <person name="Arai W."/>
            <person name="Tsubouchi T."/>
            <person name="Morono Y."/>
            <person name="Uchiyama I."/>
            <person name="Ito T."/>
            <person name="Fujiyama A."/>
            <person name="Inagaki F."/>
            <person name="Takami H."/>
        </authorList>
    </citation>
    <scope>NUCLEOTIDE SEQUENCE</scope>
    <source>
        <strain evidence="5">Expedition CK06-06</strain>
    </source>
</reference>
<comment type="similarity">
    <text evidence="1">Belongs to the N(4)/N(6)-methyltransferase family.</text>
</comment>
<protein>
    <recommendedName>
        <fullName evidence="4">DNA methylase N-4/N-6 domain-containing protein</fullName>
    </recommendedName>
</protein>